<evidence type="ECO:0000313" key="2">
    <source>
        <dbReference type="Proteomes" id="UP000273054"/>
    </source>
</evidence>
<gene>
    <name evidence="1" type="ORF">BRZCDTV_327</name>
</gene>
<dbReference type="EMBL" id="LT994651">
    <property type="protein sequence ID" value="SPN79413.1"/>
    <property type="molecule type" value="Genomic_DNA"/>
</dbReference>
<evidence type="ECO:0000313" key="1">
    <source>
        <dbReference type="EMBL" id="SPN79413.1"/>
    </source>
</evidence>
<protein>
    <submittedName>
        <fullName evidence="1">Uncharacterized protein</fullName>
    </submittedName>
</protein>
<sequence length="367" mass="43588">MEAKTLYSTILAKYSYEELKELCLKPDFRLLFDCDWGLWRDKAVTDFDISPQFFDLIRVLPAPQRYLQIASYVKLTPLSENVYEPLAGFREARFRKDKDMLLWFAQRITKEQEEQIKNIVPSYQTALIEHNNIISSWTEFEPVHPPKDGVYDVDYLCSVLERGRLNILDKIIHRYFTLPQGFSIEKHVPRIPFWQIRDEEGRDLTIMHNLPTQDFTRDNLEKLLRPILMSGDVRIVDFFRSIFRNQDFNTIIKEYYMSGSAYLFLHGRPEEAYGIDLRILNKQSYRGHGLCYDNMIESLLYALSCEEEKPEEYDFFTMRLGEVVYLYTLLSSVPQDKARINRLLRNQSFHVLYPLSCKILQEYVAKE</sequence>
<keyword evidence="2" id="KW-1185">Reference proteome</keyword>
<accession>A0A2R8FEJ7</accession>
<proteinExistence type="predicted"/>
<organism evidence="1">
    <name type="scientific">Brazilian cedratvirus IHUMI</name>
    <dbReference type="NCBI Taxonomy" id="2126980"/>
    <lineage>
        <taxon>Viruses</taxon>
        <taxon>Pithoviruses</taxon>
        <taxon>Orthocedratvirinae</taxon>
        <taxon>Alphacedratvirus</taxon>
        <taxon>Alphacedratvirus brasiliense</taxon>
    </lineage>
</organism>
<reference evidence="1" key="1">
    <citation type="submission" date="2018-03" db="EMBL/GenBank/DDBJ databases">
        <authorList>
            <consortium name="Urmite Genomes"/>
        </authorList>
    </citation>
    <scope>NUCLEOTIDE SEQUENCE [LARGE SCALE GENOMIC DNA]</scope>
    <source>
        <strain evidence="1">IHUMI-27.7</strain>
    </source>
</reference>
<name>A0A2R8FEJ7_9VIRU</name>
<dbReference type="Proteomes" id="UP000273054">
    <property type="component" value="Segment"/>
</dbReference>